<dbReference type="Gene3D" id="2.60.40.10">
    <property type="entry name" value="Immunoglobulins"/>
    <property type="match status" value="1"/>
</dbReference>
<sequence>MRNRTTTALFFGFTCLFSILKVNAQIELPSIFGSNMVLQRNNDVSIWGSGPAKSQIVVTTSWNGSTYTTKTDKEGSWKLKVKTKNAGGPYQVDISNGDETVSLENVMIGEVWVCSGQSNMERPLKGAGNDPVIGANEAILRSENPNIRFFKVKNEKSSEPKIDFSGEWESCSRATAPDFSATGYFFGNLVQDIIDVPVGLIASDWGATRIQFWMDEGSLNKFDPEDHKNSAATLFNGMIHPMLGFNIRGVVWYQGESNRYNPGIYKDMMVEMVKGWRAKWGIGEFPFYYCQIAPYKYTNEVNTALLREAQLMASKEIPNSGMACLLDAGDENFIHPSKKRIAGERLAYLALKNTYGVSGIHAEGPQFVEMKIDSSSVELTFDKKLTSFGKELKLFELAGEDKKFYPAQAVIHRNTVIVTSEDVLKPIAARYGFKNFVDGDLFDRYGIPASSFRTDNWEADTGL</sequence>
<comment type="caution">
    <text evidence="4">The sequence shown here is derived from an EMBL/GenBank/DDBJ whole genome shotgun (WGS) entry which is preliminary data.</text>
</comment>
<protein>
    <submittedName>
        <fullName evidence="4">Sialate O-acetylesterase</fullName>
    </submittedName>
</protein>
<evidence type="ECO:0000313" key="4">
    <source>
        <dbReference type="EMBL" id="MFC4222056.1"/>
    </source>
</evidence>
<feature type="chain" id="PRO_5047539342" evidence="2">
    <location>
        <begin position="25"/>
        <end position="463"/>
    </location>
</feature>
<dbReference type="PANTHER" id="PTHR22901">
    <property type="entry name" value="SIALATE O-ACETYLESTERASE"/>
    <property type="match status" value="1"/>
</dbReference>
<dbReference type="InterPro" id="IPR039329">
    <property type="entry name" value="SIAE"/>
</dbReference>
<gene>
    <name evidence="4" type="ORF">ACFOWS_18020</name>
</gene>
<feature type="domain" description="Sialate O-acetylesterase" evidence="3">
    <location>
        <begin position="110"/>
        <end position="322"/>
    </location>
</feature>
<evidence type="ECO:0000256" key="1">
    <source>
        <dbReference type="ARBA" id="ARBA00022801"/>
    </source>
</evidence>
<name>A0ABV8PRV0_9FLAO</name>
<proteinExistence type="predicted"/>
<dbReference type="InterPro" id="IPR036514">
    <property type="entry name" value="SGNH_hydro_sf"/>
</dbReference>
<keyword evidence="5" id="KW-1185">Reference proteome</keyword>
<dbReference type="Proteomes" id="UP001595841">
    <property type="component" value="Unassembled WGS sequence"/>
</dbReference>
<dbReference type="InterPro" id="IPR005181">
    <property type="entry name" value="SASA"/>
</dbReference>
<dbReference type="InterPro" id="IPR013783">
    <property type="entry name" value="Ig-like_fold"/>
</dbReference>
<feature type="signal peptide" evidence="2">
    <location>
        <begin position="1"/>
        <end position="24"/>
    </location>
</feature>
<keyword evidence="2" id="KW-0732">Signal</keyword>
<organism evidence="4 5">
    <name type="scientific">Flagellimonas marina</name>
    <dbReference type="NCBI Taxonomy" id="1775168"/>
    <lineage>
        <taxon>Bacteria</taxon>
        <taxon>Pseudomonadati</taxon>
        <taxon>Bacteroidota</taxon>
        <taxon>Flavobacteriia</taxon>
        <taxon>Flavobacteriales</taxon>
        <taxon>Flavobacteriaceae</taxon>
        <taxon>Flagellimonas</taxon>
    </lineage>
</organism>
<reference evidence="5" key="1">
    <citation type="journal article" date="2019" name="Int. J. Syst. Evol. Microbiol.">
        <title>The Global Catalogue of Microorganisms (GCM) 10K type strain sequencing project: providing services to taxonomists for standard genome sequencing and annotation.</title>
        <authorList>
            <consortium name="The Broad Institute Genomics Platform"/>
            <consortium name="The Broad Institute Genome Sequencing Center for Infectious Disease"/>
            <person name="Wu L."/>
            <person name="Ma J."/>
        </authorList>
    </citation>
    <scope>NUCLEOTIDE SEQUENCE [LARGE SCALE GENOMIC DNA]</scope>
    <source>
        <strain evidence="5">CGMCC 1.15774</strain>
    </source>
</reference>
<dbReference type="EMBL" id="JBHSCL010000011">
    <property type="protein sequence ID" value="MFC4222056.1"/>
    <property type="molecule type" value="Genomic_DNA"/>
</dbReference>
<keyword evidence="1" id="KW-0378">Hydrolase</keyword>
<dbReference type="SUPFAM" id="SSF52266">
    <property type="entry name" value="SGNH hydrolase"/>
    <property type="match status" value="1"/>
</dbReference>
<evidence type="ECO:0000256" key="2">
    <source>
        <dbReference type="SAM" id="SignalP"/>
    </source>
</evidence>
<evidence type="ECO:0000259" key="3">
    <source>
        <dbReference type="Pfam" id="PF03629"/>
    </source>
</evidence>
<dbReference type="Gene3D" id="3.40.50.1110">
    <property type="entry name" value="SGNH hydrolase"/>
    <property type="match status" value="1"/>
</dbReference>
<dbReference type="Pfam" id="PF03629">
    <property type="entry name" value="SASA"/>
    <property type="match status" value="1"/>
</dbReference>
<dbReference type="PANTHER" id="PTHR22901:SF0">
    <property type="entry name" value="SIALATE O-ACETYLESTERASE"/>
    <property type="match status" value="1"/>
</dbReference>
<evidence type="ECO:0000313" key="5">
    <source>
        <dbReference type="Proteomes" id="UP001595841"/>
    </source>
</evidence>
<accession>A0ABV8PRV0</accession>